<keyword evidence="3" id="KW-1185">Reference proteome</keyword>
<proteinExistence type="predicted"/>
<feature type="region of interest" description="Disordered" evidence="1">
    <location>
        <begin position="293"/>
        <end position="318"/>
    </location>
</feature>
<evidence type="ECO:0000313" key="3">
    <source>
        <dbReference type="Proteomes" id="UP000007015"/>
    </source>
</evidence>
<reference evidence="2 3" key="1">
    <citation type="journal article" date="2005" name="PLoS Biol.">
        <title>The genomes of Oryza sativa: a history of duplications.</title>
        <authorList>
            <person name="Yu J."/>
            <person name="Wang J."/>
            <person name="Lin W."/>
            <person name="Li S."/>
            <person name="Li H."/>
            <person name="Zhou J."/>
            <person name="Ni P."/>
            <person name="Dong W."/>
            <person name="Hu S."/>
            <person name="Zeng C."/>
            <person name="Zhang J."/>
            <person name="Zhang Y."/>
            <person name="Li R."/>
            <person name="Xu Z."/>
            <person name="Li S."/>
            <person name="Li X."/>
            <person name="Zheng H."/>
            <person name="Cong L."/>
            <person name="Lin L."/>
            <person name="Yin J."/>
            <person name="Geng J."/>
            <person name="Li G."/>
            <person name="Shi J."/>
            <person name="Liu J."/>
            <person name="Lv H."/>
            <person name="Li J."/>
            <person name="Wang J."/>
            <person name="Deng Y."/>
            <person name="Ran L."/>
            <person name="Shi X."/>
            <person name="Wang X."/>
            <person name="Wu Q."/>
            <person name="Li C."/>
            <person name="Ren X."/>
            <person name="Wang J."/>
            <person name="Wang X."/>
            <person name="Li D."/>
            <person name="Liu D."/>
            <person name="Zhang X."/>
            <person name="Ji Z."/>
            <person name="Zhao W."/>
            <person name="Sun Y."/>
            <person name="Zhang Z."/>
            <person name="Bao J."/>
            <person name="Han Y."/>
            <person name="Dong L."/>
            <person name="Ji J."/>
            <person name="Chen P."/>
            <person name="Wu S."/>
            <person name="Liu J."/>
            <person name="Xiao Y."/>
            <person name="Bu D."/>
            <person name="Tan J."/>
            <person name="Yang L."/>
            <person name="Ye C."/>
            <person name="Zhang J."/>
            <person name="Xu J."/>
            <person name="Zhou Y."/>
            <person name="Yu Y."/>
            <person name="Zhang B."/>
            <person name="Zhuang S."/>
            <person name="Wei H."/>
            <person name="Liu B."/>
            <person name="Lei M."/>
            <person name="Yu H."/>
            <person name="Li Y."/>
            <person name="Xu H."/>
            <person name="Wei S."/>
            <person name="He X."/>
            <person name="Fang L."/>
            <person name="Zhang Z."/>
            <person name="Zhang Y."/>
            <person name="Huang X."/>
            <person name="Su Z."/>
            <person name="Tong W."/>
            <person name="Li J."/>
            <person name="Tong Z."/>
            <person name="Li S."/>
            <person name="Ye J."/>
            <person name="Wang L."/>
            <person name="Fang L."/>
            <person name="Lei T."/>
            <person name="Chen C."/>
            <person name="Chen H."/>
            <person name="Xu Z."/>
            <person name="Li H."/>
            <person name="Huang H."/>
            <person name="Zhang F."/>
            <person name="Xu H."/>
            <person name="Li N."/>
            <person name="Zhao C."/>
            <person name="Li S."/>
            <person name="Dong L."/>
            <person name="Huang Y."/>
            <person name="Li L."/>
            <person name="Xi Y."/>
            <person name="Qi Q."/>
            <person name="Li W."/>
            <person name="Zhang B."/>
            <person name="Hu W."/>
            <person name="Zhang Y."/>
            <person name="Tian X."/>
            <person name="Jiao Y."/>
            <person name="Liang X."/>
            <person name="Jin J."/>
            <person name="Gao L."/>
            <person name="Zheng W."/>
            <person name="Hao B."/>
            <person name="Liu S."/>
            <person name="Wang W."/>
            <person name="Yuan L."/>
            <person name="Cao M."/>
            <person name="McDermott J."/>
            <person name="Samudrala R."/>
            <person name="Wang J."/>
            <person name="Wong G.K."/>
            <person name="Yang H."/>
        </authorList>
    </citation>
    <scope>NUCLEOTIDE SEQUENCE [LARGE SCALE GENOMIC DNA]</scope>
    <source>
        <strain evidence="3">cv. 93-11</strain>
    </source>
</reference>
<protein>
    <submittedName>
        <fullName evidence="2">Uncharacterized protein</fullName>
    </submittedName>
</protein>
<dbReference type="Gramene" id="BGIOSGA020607-TA">
    <property type="protein sequence ID" value="BGIOSGA020607-PA"/>
    <property type="gene ID" value="BGIOSGA020607"/>
</dbReference>
<dbReference type="AlphaFoldDB" id="B8B232"/>
<evidence type="ECO:0000313" key="2">
    <source>
        <dbReference type="EMBL" id="EEC81245.1"/>
    </source>
</evidence>
<dbReference type="HOGENOM" id="CLU_875468_0_0_1"/>
<name>B8B232_ORYSI</name>
<sequence length="318" mass="33622">MRSVRYDHLLVSISTELALGGGALGEPLGVSAVVVDHELPLHPPHAAVAHVAELLVPPPAGAAPPAAGRRRDGLHCADGAALRAVRPDAGVGVEVAEGGDEGGLAPVRLDAAALRRPVVRVPQARVHPHRLALGERHATGLVVLEVPDRCPVHREYDVLWVPDDGVGVEGLGGVEPEAELLLALPLPLREHVGVQRVRLAGHVPQELEVDLIVGRTLRRQVEGGDGAGGVAGDELDLHVDLAEEVLALGLEPRAGAPVKREVEPTATIDDLAAALPPRHLRVLEEVASMRNGHQAGHRHNAKRHRPHRAITTHKNPKI</sequence>
<feature type="compositionally biased region" description="Basic residues" evidence="1">
    <location>
        <begin position="295"/>
        <end position="318"/>
    </location>
</feature>
<evidence type="ECO:0000256" key="1">
    <source>
        <dbReference type="SAM" id="MobiDB-lite"/>
    </source>
</evidence>
<dbReference type="OMA" id="THVVICK"/>
<dbReference type="Proteomes" id="UP000007015">
    <property type="component" value="Chromosome 6"/>
</dbReference>
<dbReference type="EMBL" id="CM000131">
    <property type="protein sequence ID" value="EEC81245.1"/>
    <property type="molecule type" value="Genomic_DNA"/>
</dbReference>
<organism evidence="2 3">
    <name type="scientific">Oryza sativa subsp. indica</name>
    <name type="common">Rice</name>
    <dbReference type="NCBI Taxonomy" id="39946"/>
    <lineage>
        <taxon>Eukaryota</taxon>
        <taxon>Viridiplantae</taxon>
        <taxon>Streptophyta</taxon>
        <taxon>Embryophyta</taxon>
        <taxon>Tracheophyta</taxon>
        <taxon>Spermatophyta</taxon>
        <taxon>Magnoliopsida</taxon>
        <taxon>Liliopsida</taxon>
        <taxon>Poales</taxon>
        <taxon>Poaceae</taxon>
        <taxon>BOP clade</taxon>
        <taxon>Oryzoideae</taxon>
        <taxon>Oryzeae</taxon>
        <taxon>Oryzinae</taxon>
        <taxon>Oryza</taxon>
        <taxon>Oryza sativa</taxon>
    </lineage>
</organism>
<accession>B8B232</accession>
<gene>
    <name evidence="2" type="ORF">OsI_24314</name>
</gene>